<accession>A0ABY3PAA2</accession>
<gene>
    <name evidence="2" type="ORF">LN051_06545</name>
</gene>
<keyword evidence="3" id="KW-1185">Reference proteome</keyword>
<sequence>MASHDAHTEQTYEMTDHQINTNQTEHMQKYEQKAKEQQSVLAFSVR</sequence>
<feature type="region of interest" description="Disordered" evidence="1">
    <location>
        <begin position="1"/>
        <end position="46"/>
    </location>
</feature>
<reference evidence="2 3" key="1">
    <citation type="journal article" date="2022" name="Pathogens">
        <title>Staphylococcus ratti sp. nov. Isolated from a Lab Rat.</title>
        <authorList>
            <person name="Kovarovic V."/>
            <person name="Sedlacek I."/>
            <person name="Petras P."/>
            <person name="Kralova S."/>
            <person name="Maslanova I."/>
            <person name="Svec P."/>
            <person name="Neumann-Schaal M."/>
            <person name="Botka T."/>
            <person name="Gelbicova T."/>
            <person name="Stankova E."/>
            <person name="Doskar J."/>
            <person name="Pantucek R."/>
        </authorList>
    </citation>
    <scope>NUCLEOTIDE SEQUENCE [LARGE SCALE GENOMIC DNA]</scope>
    <source>
        <strain evidence="2 3">CCM 9025</strain>
    </source>
</reference>
<protein>
    <submittedName>
        <fullName evidence="2">Uncharacterized protein</fullName>
    </submittedName>
</protein>
<name>A0ABY3PAA2_9STAP</name>
<dbReference type="Proteomes" id="UP001197626">
    <property type="component" value="Chromosome"/>
</dbReference>
<evidence type="ECO:0000313" key="3">
    <source>
        <dbReference type="Proteomes" id="UP001197626"/>
    </source>
</evidence>
<proteinExistence type="predicted"/>
<organism evidence="2 3">
    <name type="scientific">Staphylococcus ratti</name>
    <dbReference type="NCBI Taxonomy" id="2892440"/>
    <lineage>
        <taxon>Bacteria</taxon>
        <taxon>Bacillati</taxon>
        <taxon>Bacillota</taxon>
        <taxon>Bacilli</taxon>
        <taxon>Bacillales</taxon>
        <taxon>Staphylococcaceae</taxon>
        <taxon>Staphylococcus</taxon>
    </lineage>
</organism>
<dbReference type="EMBL" id="CP086654">
    <property type="protein sequence ID" value="UEX89240.1"/>
    <property type="molecule type" value="Genomic_DNA"/>
</dbReference>
<evidence type="ECO:0000256" key="1">
    <source>
        <dbReference type="SAM" id="MobiDB-lite"/>
    </source>
</evidence>
<feature type="compositionally biased region" description="Basic and acidic residues" evidence="1">
    <location>
        <begin position="1"/>
        <end position="16"/>
    </location>
</feature>
<feature type="compositionally biased region" description="Basic and acidic residues" evidence="1">
    <location>
        <begin position="26"/>
        <end position="36"/>
    </location>
</feature>
<feature type="compositionally biased region" description="Polar residues" evidence="1">
    <location>
        <begin position="37"/>
        <end position="46"/>
    </location>
</feature>
<evidence type="ECO:0000313" key="2">
    <source>
        <dbReference type="EMBL" id="UEX89240.1"/>
    </source>
</evidence>